<dbReference type="EMBL" id="JAURVH010001516">
    <property type="protein sequence ID" value="KAK5930173.1"/>
    <property type="molecule type" value="Genomic_DNA"/>
</dbReference>
<reference evidence="2 3" key="1">
    <citation type="journal article" date="2023" name="Mol. Biol. Evol.">
        <title>Genomics of Secondarily Temperate Adaptation in the Only Non-Antarctic Icefish.</title>
        <authorList>
            <person name="Rivera-Colon A.G."/>
            <person name="Rayamajhi N."/>
            <person name="Minhas B.F."/>
            <person name="Madrigal G."/>
            <person name="Bilyk K.T."/>
            <person name="Yoon V."/>
            <person name="Hune M."/>
            <person name="Gregory S."/>
            <person name="Cheng C.H.C."/>
            <person name="Catchen J.M."/>
        </authorList>
    </citation>
    <scope>NUCLEOTIDE SEQUENCE [LARGE SCALE GENOMIC DNA]</scope>
    <source>
        <tissue evidence="2">White muscle</tissue>
    </source>
</reference>
<evidence type="ECO:0000313" key="3">
    <source>
        <dbReference type="Proteomes" id="UP001331515"/>
    </source>
</evidence>
<evidence type="ECO:0000256" key="1">
    <source>
        <dbReference type="SAM" id="MobiDB-lite"/>
    </source>
</evidence>
<accession>A0AAN8HW16</accession>
<organism evidence="2 3">
    <name type="scientific">Champsocephalus gunnari</name>
    <name type="common">Mackerel icefish</name>
    <dbReference type="NCBI Taxonomy" id="52237"/>
    <lineage>
        <taxon>Eukaryota</taxon>
        <taxon>Metazoa</taxon>
        <taxon>Chordata</taxon>
        <taxon>Craniata</taxon>
        <taxon>Vertebrata</taxon>
        <taxon>Euteleostomi</taxon>
        <taxon>Actinopterygii</taxon>
        <taxon>Neopterygii</taxon>
        <taxon>Teleostei</taxon>
        <taxon>Neoteleostei</taxon>
        <taxon>Acanthomorphata</taxon>
        <taxon>Eupercaria</taxon>
        <taxon>Perciformes</taxon>
        <taxon>Notothenioidei</taxon>
        <taxon>Channichthyidae</taxon>
        <taxon>Champsocephalus</taxon>
    </lineage>
</organism>
<gene>
    <name evidence="2" type="ORF">CgunFtcFv8_026434</name>
</gene>
<dbReference type="Proteomes" id="UP001331515">
    <property type="component" value="Unassembled WGS sequence"/>
</dbReference>
<comment type="caution">
    <text evidence="2">The sequence shown here is derived from an EMBL/GenBank/DDBJ whole genome shotgun (WGS) entry which is preliminary data.</text>
</comment>
<proteinExistence type="predicted"/>
<evidence type="ECO:0000313" key="2">
    <source>
        <dbReference type="EMBL" id="KAK5930173.1"/>
    </source>
</evidence>
<protein>
    <submittedName>
        <fullName evidence="2">Uncharacterized protein</fullName>
    </submittedName>
</protein>
<dbReference type="AlphaFoldDB" id="A0AAN8HW16"/>
<keyword evidence="3" id="KW-1185">Reference proteome</keyword>
<name>A0AAN8HW16_CHAGU</name>
<sequence>MNFPSATISAAEFPLVYPEVNNLWEDKSVFGRELDSQTGEGWESPPNPHLNPARPVPPGGLARCSSDGCLKCKSVFQLVPGACQHVFLLSAAAAVWARVTPAPPL</sequence>
<feature type="compositionally biased region" description="Pro residues" evidence="1">
    <location>
        <begin position="45"/>
        <end position="57"/>
    </location>
</feature>
<feature type="region of interest" description="Disordered" evidence="1">
    <location>
        <begin position="34"/>
        <end position="57"/>
    </location>
</feature>